<feature type="domain" description="C2H2-type" evidence="10">
    <location>
        <begin position="1350"/>
        <end position="1377"/>
    </location>
</feature>
<comment type="caution">
    <text evidence="12">The sequence shown here is derived from an EMBL/GenBank/DDBJ whole genome shotgun (WGS) entry which is preliminary data.</text>
</comment>
<evidence type="ECO:0000256" key="8">
    <source>
        <dbReference type="PROSITE-ProRule" id="PRU00042"/>
    </source>
</evidence>
<reference evidence="12" key="1">
    <citation type="submission" date="2017-09" db="EMBL/GenBank/DDBJ databases">
        <title>Contemporary evolution of a Lepidopteran species, Heliothis virescens, in response to modern agricultural practices.</title>
        <authorList>
            <person name="Fritz M.L."/>
            <person name="Deyonke A.M."/>
            <person name="Papanicolaou A."/>
            <person name="Micinski S."/>
            <person name="Westbrook J."/>
            <person name="Gould F."/>
        </authorList>
    </citation>
    <scope>NUCLEOTIDE SEQUENCE [LARGE SCALE GENOMIC DNA]</scope>
    <source>
        <strain evidence="12">HvINT-</strain>
        <tissue evidence="12">Whole body</tissue>
    </source>
</reference>
<evidence type="ECO:0000259" key="11">
    <source>
        <dbReference type="PROSITE" id="PS51915"/>
    </source>
</evidence>
<feature type="domain" description="ZAD" evidence="11">
    <location>
        <begin position="41"/>
        <end position="113"/>
    </location>
</feature>
<dbReference type="Pfam" id="PF00096">
    <property type="entry name" value="zf-C2H2"/>
    <property type="match status" value="6"/>
</dbReference>
<feature type="binding site" evidence="9">
    <location>
        <position position="782"/>
    </location>
    <ligand>
        <name>Zn(2+)</name>
        <dbReference type="ChEBI" id="CHEBI:29105"/>
    </ligand>
</feature>
<dbReference type="GO" id="GO:0005634">
    <property type="term" value="C:nucleus"/>
    <property type="evidence" value="ECO:0007669"/>
    <property type="project" value="UniProtKB-SubCell"/>
</dbReference>
<dbReference type="FunFam" id="3.30.160.60:FF:000045">
    <property type="entry name" value="ZFP69 zinc finger protein B"/>
    <property type="match status" value="1"/>
</dbReference>
<feature type="domain" description="C2H2-type" evidence="10">
    <location>
        <begin position="1037"/>
        <end position="1064"/>
    </location>
</feature>
<evidence type="ECO:0000256" key="9">
    <source>
        <dbReference type="PROSITE-ProRule" id="PRU01263"/>
    </source>
</evidence>
<feature type="domain" description="C2H2-type" evidence="10">
    <location>
        <begin position="675"/>
        <end position="702"/>
    </location>
</feature>
<evidence type="ECO:0000256" key="1">
    <source>
        <dbReference type="ARBA" id="ARBA00004123"/>
    </source>
</evidence>
<dbReference type="GO" id="GO:0008270">
    <property type="term" value="F:zinc ion binding"/>
    <property type="evidence" value="ECO:0007669"/>
    <property type="project" value="UniProtKB-UniRule"/>
</dbReference>
<evidence type="ECO:0000256" key="3">
    <source>
        <dbReference type="ARBA" id="ARBA00022737"/>
    </source>
</evidence>
<accession>A0A2A4K8P9</accession>
<comment type="subcellular location">
    <subcellularLocation>
        <location evidence="1">Nucleus</location>
    </subcellularLocation>
</comment>
<feature type="binding site" evidence="9">
    <location>
        <position position="86"/>
    </location>
    <ligand>
        <name>Zn(2+)</name>
        <dbReference type="ChEBI" id="CHEBI:29105"/>
    </ligand>
</feature>
<evidence type="ECO:0008006" key="13">
    <source>
        <dbReference type="Google" id="ProtNLM"/>
    </source>
</evidence>
<dbReference type="SUPFAM" id="SSF57667">
    <property type="entry name" value="beta-beta-alpha zinc fingers"/>
    <property type="match status" value="7"/>
</dbReference>
<dbReference type="SMART" id="SM00868">
    <property type="entry name" value="zf-AD"/>
    <property type="match status" value="2"/>
</dbReference>
<feature type="domain" description="C2H2-type" evidence="10">
    <location>
        <begin position="446"/>
        <end position="469"/>
    </location>
</feature>
<feature type="domain" description="ZAD" evidence="11">
    <location>
        <begin position="734"/>
        <end position="806"/>
    </location>
</feature>
<evidence type="ECO:0000313" key="12">
    <source>
        <dbReference type="EMBL" id="PCG80587.1"/>
    </source>
</evidence>
<dbReference type="EMBL" id="NWSH01000027">
    <property type="protein sequence ID" value="PCG80587.1"/>
    <property type="molecule type" value="Genomic_DNA"/>
</dbReference>
<dbReference type="FunFam" id="3.30.160.60:FF:001498">
    <property type="entry name" value="Zinc finger protein 404"/>
    <property type="match status" value="1"/>
</dbReference>
<sequence length="1424" mass="165092">MYICSQHFLEKDLQNTLHGFKRIRVGALPVTNETRAPADSRICKLCLRLDAKMYQLTNHKLSIMYRDIIGMPPNRGVSNKLPMGICFECASKLQTASAFRCKALICDTLLKEHYLTNQCLTVSDVQTLYRKHPDLKSKLAIKEVFKFNSNDLTDLIPQPFVKLENIPEIEMNNLDVENESQNFNVDVKNDIDILDISDDDSQCVDVDDDDNFDERPKINFFENIIFVKSQNTQVCNTIELKSVESELNFENEKDADGNMEIVVLEDNASAIEKKKTKKIVTRKVKKNASAIEKKKTKKIARSKIKKTGDELPAKRGRKKKMPYVRQYLAVDENVFTITNLDPEELKKEILERQHCQRYIQSPYKCTVCYKWFPTQDILDRHAFKHSEQCGPLTCTICFVRLKSPGRMRLHMKYQHSNEFSCKLCPLVTRNRNVARGHVKYHAGSKYPCQHCTMEFEKQPSYLSHLRLKHMCDFVCELCGYTFINKKGVTSHKKIKHRFYKDSDELQGPFCSVCDVKFLNKKAYDRHLGLSSKHVKSENDPNWLSNDPTIKSRRIGNIGAQYSRTTIRRRDINQATHSGPFTCEQCGVVLPDYRMYAAHFKHSHPGIDKTQFNMANIPYMCDQCGKMFNFATTLASHMWVHTGQKLFQCDHCNKTFTTKGSLTGHMNLHESVKKLYECNICGKQLSFKYNMTRHMLIHTGLKPFKCDICEKSFRTKAEIRPHIDYVHLKKPWPKRICKLCLALDAKMYQLTDHKLSIMYRDIIGMPPSRGVSNKLPMGICFECASKLQTASAFRYKALICDTLLKEHYLTNKCLTVSDVQTYKKHPYLKSKLAIKEVFKFDSNELTDLRLQPFVKIENTPEIEIEINNSDVKNESQNLIVNVNNEIDILDINDDNLECVDVDDDDNFDERSKIDFFENIVFVKSQNTQVGGTIELKSVESELNFENEKDGDGNIQMVVLEDNASAIEKKMTKKIVRSKVQKSVDEPPAKRGPEIKMPYVQPSIAIDENVFAITNLDPEELKKEVLQRQHCQRYILSPYKCTVCYKWFPTQDKLDRHAFKHSEQSGPLTCTICFVRLKSPGRMRLHMKCQHSDEFACKLCPLVTRNRNVAVRHIKYHAGSKYSCQHCAMEFEKQSTYFSHLRLKHIPDCVCELCGYAFISKKGVTAHKLIKHRFFNDSDELQGPFCSVCDLKFLNKKAYDRHLRLSSKHVKSENDPNWLSNDPLIKSRRIGAQYARAVRRPVIRRRDINQATHSGPFTCEQCGVVLLDYRLYAAHFKYSHPGINKTQFTMANISYMCDQCGKMFNNATTLAGHMWVHTGQKRFQCDHCNKTFSMKSNLAGHMKLHESVRKLYECNICGKQFSFNCNLTRHMFIHTGLKPFKCDVCDKTFRTTAEVRSHVDYVHLKKPWPKRVRRRNKMCDQLSLEY</sequence>
<feature type="domain" description="C2H2-type" evidence="10">
    <location>
        <begin position="1093"/>
        <end position="1120"/>
    </location>
</feature>
<dbReference type="PROSITE" id="PS50157">
    <property type="entry name" value="ZINC_FINGER_C2H2_2"/>
    <property type="match status" value="14"/>
</dbReference>
<dbReference type="PANTHER" id="PTHR24379">
    <property type="entry name" value="KRAB AND ZINC FINGER DOMAIN-CONTAINING"/>
    <property type="match status" value="1"/>
</dbReference>
<feature type="binding site" evidence="9">
    <location>
        <position position="779"/>
    </location>
    <ligand>
        <name>Zn(2+)</name>
        <dbReference type="ChEBI" id="CHEBI:29105"/>
    </ligand>
</feature>
<dbReference type="GO" id="GO:0003677">
    <property type="term" value="F:DNA binding"/>
    <property type="evidence" value="ECO:0007669"/>
    <property type="project" value="UniProtKB-KW"/>
</dbReference>
<name>A0A2A4K8P9_HELVI</name>
<feature type="domain" description="C2H2-type" evidence="10">
    <location>
        <begin position="1293"/>
        <end position="1320"/>
    </location>
</feature>
<dbReference type="FunFam" id="3.30.160.60:FF:000624">
    <property type="entry name" value="zinc finger protein 697"/>
    <property type="match status" value="1"/>
</dbReference>
<evidence type="ECO:0000259" key="10">
    <source>
        <dbReference type="PROSITE" id="PS50157"/>
    </source>
</evidence>
<evidence type="ECO:0000256" key="7">
    <source>
        <dbReference type="ARBA" id="ARBA00023242"/>
    </source>
</evidence>
<feature type="binding site" evidence="9">
    <location>
        <position position="43"/>
    </location>
    <ligand>
        <name>Zn(2+)</name>
        <dbReference type="ChEBI" id="CHEBI:29105"/>
    </ligand>
</feature>
<evidence type="ECO:0000256" key="6">
    <source>
        <dbReference type="ARBA" id="ARBA00023125"/>
    </source>
</evidence>
<proteinExistence type="predicted"/>
<dbReference type="SMART" id="SM00355">
    <property type="entry name" value="ZnF_C2H2"/>
    <property type="match status" value="22"/>
</dbReference>
<dbReference type="Gene3D" id="3.30.160.60">
    <property type="entry name" value="Classic Zinc Finger"/>
    <property type="match status" value="11"/>
</dbReference>
<gene>
    <name evidence="12" type="ORF">B5V51_5850</name>
</gene>
<keyword evidence="4 8" id="KW-0863">Zinc-finger</keyword>
<feature type="binding site" evidence="9">
    <location>
        <position position="736"/>
    </location>
    <ligand>
        <name>Zn(2+)</name>
        <dbReference type="ChEBI" id="CHEBI:29105"/>
    </ligand>
</feature>
<feature type="domain" description="C2H2-type" evidence="10">
    <location>
        <begin position="473"/>
        <end position="501"/>
    </location>
</feature>
<protein>
    <recommendedName>
        <fullName evidence="13">Protein krueppel</fullName>
    </recommendedName>
</protein>
<dbReference type="FunFam" id="3.30.160.60:FF:000446">
    <property type="entry name" value="Zinc finger protein"/>
    <property type="match status" value="1"/>
</dbReference>
<feature type="binding site" evidence="9">
    <location>
        <position position="89"/>
    </location>
    <ligand>
        <name>Zn(2+)</name>
        <dbReference type="ChEBI" id="CHEBI:29105"/>
    </ligand>
</feature>
<dbReference type="InterPro" id="IPR012934">
    <property type="entry name" value="Znf_AD"/>
</dbReference>
<dbReference type="FunFam" id="3.30.160.60:FF:000733">
    <property type="entry name" value="Zinc finger protein 236 variant"/>
    <property type="match status" value="1"/>
</dbReference>
<feature type="binding site" evidence="9">
    <location>
        <position position="46"/>
    </location>
    <ligand>
        <name>Zn(2+)</name>
        <dbReference type="ChEBI" id="CHEBI:29105"/>
    </ligand>
</feature>
<evidence type="ECO:0000256" key="2">
    <source>
        <dbReference type="ARBA" id="ARBA00022723"/>
    </source>
</evidence>
<keyword evidence="3" id="KW-0677">Repeat</keyword>
<feature type="domain" description="C2H2-type" evidence="10">
    <location>
        <begin position="618"/>
        <end position="645"/>
    </location>
</feature>
<keyword evidence="2 9" id="KW-0479">Metal-binding</keyword>
<keyword evidence="5 9" id="KW-0862">Zinc</keyword>
<dbReference type="STRING" id="7102.A0A2A4K8P9"/>
<dbReference type="InterPro" id="IPR036236">
    <property type="entry name" value="Znf_C2H2_sf"/>
</dbReference>
<dbReference type="FunFam" id="3.30.160.60:FF:000038">
    <property type="entry name" value="Zinc finger protein 624"/>
    <property type="match status" value="1"/>
</dbReference>
<dbReference type="PANTHER" id="PTHR24379:SF121">
    <property type="entry name" value="C2H2-TYPE DOMAIN-CONTAINING PROTEIN"/>
    <property type="match status" value="1"/>
</dbReference>
<feature type="domain" description="C2H2-type" evidence="10">
    <location>
        <begin position="703"/>
        <end position="726"/>
    </location>
</feature>
<evidence type="ECO:0000256" key="5">
    <source>
        <dbReference type="ARBA" id="ARBA00022833"/>
    </source>
</evidence>
<dbReference type="PROSITE" id="PS00028">
    <property type="entry name" value="ZINC_FINGER_C2H2_1"/>
    <property type="match status" value="18"/>
</dbReference>
<dbReference type="InterPro" id="IPR013087">
    <property type="entry name" value="Znf_C2H2_type"/>
</dbReference>
<evidence type="ECO:0000256" key="4">
    <source>
        <dbReference type="ARBA" id="ARBA00022771"/>
    </source>
</evidence>
<feature type="domain" description="C2H2-type" evidence="10">
    <location>
        <begin position="1378"/>
        <end position="1401"/>
    </location>
</feature>
<feature type="binding site" evidence="9">
    <location>
        <position position="739"/>
    </location>
    <ligand>
        <name>Zn(2+)</name>
        <dbReference type="ChEBI" id="CHEBI:29105"/>
    </ligand>
</feature>
<feature type="domain" description="C2H2-type" evidence="10">
    <location>
        <begin position="1321"/>
        <end position="1348"/>
    </location>
</feature>
<feature type="domain" description="C2H2-type" evidence="10">
    <location>
        <begin position="646"/>
        <end position="673"/>
    </location>
</feature>
<organism evidence="12">
    <name type="scientific">Heliothis virescens</name>
    <name type="common">Tobacco budworm moth</name>
    <dbReference type="NCBI Taxonomy" id="7102"/>
    <lineage>
        <taxon>Eukaryota</taxon>
        <taxon>Metazoa</taxon>
        <taxon>Ecdysozoa</taxon>
        <taxon>Arthropoda</taxon>
        <taxon>Hexapoda</taxon>
        <taxon>Insecta</taxon>
        <taxon>Pterygota</taxon>
        <taxon>Neoptera</taxon>
        <taxon>Endopterygota</taxon>
        <taxon>Lepidoptera</taxon>
        <taxon>Glossata</taxon>
        <taxon>Ditrysia</taxon>
        <taxon>Noctuoidea</taxon>
        <taxon>Noctuidae</taxon>
        <taxon>Heliothinae</taxon>
        <taxon>Heliothis</taxon>
    </lineage>
</organism>
<dbReference type="PROSITE" id="PS51915">
    <property type="entry name" value="ZAD"/>
    <property type="match status" value="2"/>
</dbReference>
<keyword evidence="6" id="KW-0238">DNA-binding</keyword>
<feature type="domain" description="C2H2-type" evidence="10">
    <location>
        <begin position="1120"/>
        <end position="1143"/>
    </location>
</feature>
<feature type="domain" description="C2H2-type" evidence="10">
    <location>
        <begin position="363"/>
        <end position="390"/>
    </location>
</feature>
<keyword evidence="7" id="KW-0539">Nucleus</keyword>